<keyword evidence="8" id="KW-0812">Transmembrane</keyword>
<keyword evidence="8" id="KW-1133">Transmembrane helix</keyword>
<keyword evidence="4 6" id="KW-0807">Transducer</keyword>
<evidence type="ECO:0000256" key="2">
    <source>
        <dbReference type="ARBA" id="ARBA00022475"/>
    </source>
</evidence>
<keyword evidence="3 8" id="KW-0472">Membrane</keyword>
<gene>
    <name evidence="11" type="ORF">DES48_10767</name>
</gene>
<dbReference type="CDD" id="cd06225">
    <property type="entry name" value="HAMP"/>
    <property type="match status" value="1"/>
</dbReference>
<dbReference type="PROSITE" id="PS50885">
    <property type="entry name" value="HAMP"/>
    <property type="match status" value="1"/>
</dbReference>
<dbReference type="Proteomes" id="UP000252254">
    <property type="component" value="Unassembled WGS sequence"/>
</dbReference>
<dbReference type="SMART" id="SM00304">
    <property type="entry name" value="HAMP"/>
    <property type="match status" value="1"/>
</dbReference>
<evidence type="ECO:0000256" key="6">
    <source>
        <dbReference type="PROSITE-ProRule" id="PRU00284"/>
    </source>
</evidence>
<evidence type="ECO:0000256" key="4">
    <source>
        <dbReference type="ARBA" id="ARBA00023224"/>
    </source>
</evidence>
<dbReference type="EMBL" id="QNRI01000007">
    <property type="protein sequence ID" value="RBO97150.1"/>
    <property type="molecule type" value="Genomic_DNA"/>
</dbReference>
<evidence type="ECO:0000256" key="1">
    <source>
        <dbReference type="ARBA" id="ARBA00004236"/>
    </source>
</evidence>
<keyword evidence="12" id="KW-1185">Reference proteome</keyword>
<feature type="region of interest" description="Disordered" evidence="7">
    <location>
        <begin position="529"/>
        <end position="548"/>
    </location>
</feature>
<dbReference type="PROSITE" id="PS50111">
    <property type="entry name" value="CHEMOTAXIS_TRANSDUC_2"/>
    <property type="match status" value="1"/>
</dbReference>
<feature type="transmembrane region" description="Helical" evidence="8">
    <location>
        <begin position="187"/>
        <end position="208"/>
    </location>
</feature>
<dbReference type="RefSeq" id="WP_245911390.1">
    <property type="nucleotide sequence ID" value="NZ_BAABQN010000007.1"/>
</dbReference>
<accession>A0A366E455</accession>
<comment type="similarity">
    <text evidence="5">Belongs to the methyl-accepting chemotaxis (MCP) protein family.</text>
</comment>
<proteinExistence type="inferred from homology"/>
<evidence type="ECO:0000313" key="12">
    <source>
        <dbReference type="Proteomes" id="UP000252254"/>
    </source>
</evidence>
<keyword evidence="2" id="KW-1003">Cell membrane</keyword>
<evidence type="ECO:0000256" key="5">
    <source>
        <dbReference type="ARBA" id="ARBA00029447"/>
    </source>
</evidence>
<protein>
    <submittedName>
        <fullName evidence="11">Methyl-accepting chemotaxis protein</fullName>
    </submittedName>
</protein>
<evidence type="ECO:0000313" key="11">
    <source>
        <dbReference type="EMBL" id="RBO97150.1"/>
    </source>
</evidence>
<dbReference type="PANTHER" id="PTHR32089:SF114">
    <property type="entry name" value="METHYL-ACCEPTING CHEMOTAXIS PROTEIN MCPB"/>
    <property type="match status" value="1"/>
</dbReference>
<dbReference type="Gene3D" id="1.10.287.950">
    <property type="entry name" value="Methyl-accepting chemotaxis protein"/>
    <property type="match status" value="1"/>
</dbReference>
<name>A0A366E455_9BACI</name>
<evidence type="ECO:0000259" key="10">
    <source>
        <dbReference type="PROSITE" id="PS50885"/>
    </source>
</evidence>
<comment type="subcellular location">
    <subcellularLocation>
        <location evidence="1">Cell membrane</location>
    </subcellularLocation>
</comment>
<feature type="transmembrane region" description="Helical" evidence="8">
    <location>
        <begin position="15"/>
        <end position="40"/>
    </location>
</feature>
<evidence type="ECO:0000256" key="7">
    <source>
        <dbReference type="SAM" id="MobiDB-lite"/>
    </source>
</evidence>
<comment type="caution">
    <text evidence="11">The sequence shown here is derived from an EMBL/GenBank/DDBJ whole genome shotgun (WGS) entry which is preliminary data.</text>
</comment>
<evidence type="ECO:0000256" key="3">
    <source>
        <dbReference type="ARBA" id="ARBA00023136"/>
    </source>
</evidence>
<evidence type="ECO:0000256" key="8">
    <source>
        <dbReference type="SAM" id="Phobius"/>
    </source>
</evidence>
<reference evidence="11 12" key="1">
    <citation type="submission" date="2018-06" db="EMBL/GenBank/DDBJ databases">
        <title>Genomic Encyclopedia of Type Strains, Phase IV (KMG-IV): sequencing the most valuable type-strain genomes for metagenomic binning, comparative biology and taxonomic classification.</title>
        <authorList>
            <person name="Goeker M."/>
        </authorList>
    </citation>
    <scope>NUCLEOTIDE SEQUENCE [LARGE SCALE GENOMIC DNA]</scope>
    <source>
        <strain evidence="11 12">DSM 15140</strain>
    </source>
</reference>
<dbReference type="Pfam" id="PF00015">
    <property type="entry name" value="MCPsignal"/>
    <property type="match status" value="1"/>
</dbReference>
<dbReference type="GO" id="GO:0005886">
    <property type="term" value="C:plasma membrane"/>
    <property type="evidence" value="ECO:0007669"/>
    <property type="project" value="UniProtKB-SubCell"/>
</dbReference>
<feature type="domain" description="HAMP" evidence="10">
    <location>
        <begin position="210"/>
        <end position="263"/>
    </location>
</feature>
<dbReference type="InterPro" id="IPR004089">
    <property type="entry name" value="MCPsignal_dom"/>
</dbReference>
<sequence>MKKLSFRNLNIGWKYGVILIIVFILFGISAGIVTALINGIGNDIDAMDRRGDRAVDVTQMGSLTRSKSIRVVSYVQEQNTASIDEYQTRRENFNTLEAKIREKMDSQDELNLFDQIVELDHQMNDLFLEDIVSAVNSGDMTEANALVQEANGIRAKTVDLLEELRTVVNEQHTLAVSKAKGSQQTTLFVLLGSMIASILIGGLLTYLISRVVNRNLNEVVYVSNQVADGNLHVDAIDYNGQDEIGRIAASINTMGRNLKSIIHDILEISETVSSQSEELTQSASEVKNGSQQIAATMQELSSGSETQANNASDLSSAMNTFTTKMQEANERGQGIYNTSNDVLGMTTEGAKLMEGSVNQMAIVDQIVKESVQKVKGLDAQSQEVTKLVSVIHDIAEQTNLLALNAAIEAARAGEHGKGFAVVADEVRKLAEQVSASVTDITKIVESIQKESSGVANALQGSYKEVEKGTNQIKSTGETFTGIEKAVNNMVTSIKTVTENLRTMSTSSKEMGANIEDIASISEESAAGVEQVAASAQQSSSTMEEISNSSDQLAKLAEKLNSLVKQFRL</sequence>
<dbReference type="InterPro" id="IPR003660">
    <property type="entry name" value="HAMP_dom"/>
</dbReference>
<dbReference type="Pfam" id="PF00672">
    <property type="entry name" value="HAMP"/>
    <property type="match status" value="1"/>
</dbReference>
<evidence type="ECO:0000259" key="9">
    <source>
        <dbReference type="PROSITE" id="PS50111"/>
    </source>
</evidence>
<dbReference type="SUPFAM" id="SSF58104">
    <property type="entry name" value="Methyl-accepting chemotaxis protein (MCP) signaling domain"/>
    <property type="match status" value="1"/>
</dbReference>
<dbReference type="CDD" id="cd11386">
    <property type="entry name" value="MCP_signal"/>
    <property type="match status" value="1"/>
</dbReference>
<dbReference type="AlphaFoldDB" id="A0A366E455"/>
<organism evidence="11 12">
    <name type="scientific">Paraliobacillus ryukyuensis</name>
    <dbReference type="NCBI Taxonomy" id="200904"/>
    <lineage>
        <taxon>Bacteria</taxon>
        <taxon>Bacillati</taxon>
        <taxon>Bacillota</taxon>
        <taxon>Bacilli</taxon>
        <taxon>Bacillales</taxon>
        <taxon>Bacillaceae</taxon>
        <taxon>Paraliobacillus</taxon>
    </lineage>
</organism>
<dbReference type="GO" id="GO:0007165">
    <property type="term" value="P:signal transduction"/>
    <property type="evidence" value="ECO:0007669"/>
    <property type="project" value="UniProtKB-KW"/>
</dbReference>
<dbReference type="PANTHER" id="PTHR32089">
    <property type="entry name" value="METHYL-ACCEPTING CHEMOTAXIS PROTEIN MCPB"/>
    <property type="match status" value="1"/>
</dbReference>
<feature type="domain" description="Methyl-accepting transducer" evidence="9">
    <location>
        <begin position="282"/>
        <end position="532"/>
    </location>
</feature>
<dbReference type="STRING" id="200904.GCA_900168775_01031"/>
<dbReference type="SMART" id="SM00283">
    <property type="entry name" value="MA"/>
    <property type="match status" value="1"/>
</dbReference>